<comment type="caution">
    <text evidence="1">The sequence shown here is derived from an EMBL/GenBank/DDBJ whole genome shotgun (WGS) entry which is preliminary data.</text>
</comment>
<dbReference type="VEuPathDB" id="FungiDB:EYZ11_001204"/>
<sequence>MGDNSNFHPTTTDDDEPLYLVASFLGTYGA</sequence>
<evidence type="ECO:0000313" key="1">
    <source>
        <dbReference type="EMBL" id="THC99298.1"/>
    </source>
</evidence>
<organism evidence="1 2">
    <name type="scientific">Aspergillus tanneri</name>
    <dbReference type="NCBI Taxonomy" id="1220188"/>
    <lineage>
        <taxon>Eukaryota</taxon>
        <taxon>Fungi</taxon>
        <taxon>Dikarya</taxon>
        <taxon>Ascomycota</taxon>
        <taxon>Pezizomycotina</taxon>
        <taxon>Eurotiomycetes</taxon>
        <taxon>Eurotiomycetidae</taxon>
        <taxon>Eurotiales</taxon>
        <taxon>Aspergillaceae</taxon>
        <taxon>Aspergillus</taxon>
        <taxon>Aspergillus subgen. Circumdati</taxon>
    </lineage>
</organism>
<protein>
    <submittedName>
        <fullName evidence="1">Uncharacterized protein</fullName>
    </submittedName>
</protein>
<proteinExistence type="predicted"/>
<keyword evidence="2" id="KW-1185">Reference proteome</keyword>
<accession>A0A4S3JV51</accession>
<dbReference type="AlphaFoldDB" id="A0A4S3JV51"/>
<dbReference type="EMBL" id="SOSA01000021">
    <property type="protein sequence ID" value="THC99298.1"/>
    <property type="molecule type" value="Genomic_DNA"/>
</dbReference>
<reference evidence="1 2" key="1">
    <citation type="submission" date="2019-03" db="EMBL/GenBank/DDBJ databases">
        <title>The genome sequence of a newly discovered highly antifungal drug resistant Aspergillus species, Aspergillus tanneri NIH 1004.</title>
        <authorList>
            <person name="Mounaud S."/>
            <person name="Singh I."/>
            <person name="Joardar V."/>
            <person name="Pakala S."/>
            <person name="Pakala S."/>
            <person name="Venepally P."/>
            <person name="Hoover J."/>
            <person name="Nierman W."/>
            <person name="Chung J."/>
            <person name="Losada L."/>
        </authorList>
    </citation>
    <scope>NUCLEOTIDE SEQUENCE [LARGE SCALE GENOMIC DNA]</scope>
    <source>
        <strain evidence="1 2">NIH1004</strain>
    </source>
</reference>
<dbReference type="Proteomes" id="UP000308092">
    <property type="component" value="Unassembled WGS sequence"/>
</dbReference>
<gene>
    <name evidence="1" type="ORF">EYZ11_001204</name>
</gene>
<name>A0A4S3JV51_9EURO</name>
<evidence type="ECO:0000313" key="2">
    <source>
        <dbReference type="Proteomes" id="UP000308092"/>
    </source>
</evidence>